<dbReference type="AlphaFoldDB" id="A0A4Y2GVX2"/>
<name>A0A4Y2GVX2_ARAVE</name>
<keyword evidence="2" id="KW-1185">Reference proteome</keyword>
<reference evidence="1 2" key="1">
    <citation type="journal article" date="2019" name="Sci. Rep.">
        <title>Orb-weaving spider Araneus ventricosus genome elucidates the spidroin gene catalogue.</title>
        <authorList>
            <person name="Kono N."/>
            <person name="Nakamura H."/>
            <person name="Ohtoshi R."/>
            <person name="Moran D.A.P."/>
            <person name="Shinohara A."/>
            <person name="Yoshida Y."/>
            <person name="Fujiwara M."/>
            <person name="Mori M."/>
            <person name="Tomita M."/>
            <person name="Arakawa K."/>
        </authorList>
    </citation>
    <scope>NUCLEOTIDE SEQUENCE [LARGE SCALE GENOMIC DNA]</scope>
</reference>
<comment type="caution">
    <text evidence="1">The sequence shown here is derived from an EMBL/GenBank/DDBJ whole genome shotgun (WGS) entry which is preliminary data.</text>
</comment>
<sequence>MQYFPDNSPNHFRTKLTRPITLNCEWECCLSEVTIPGKYFTIQPHYNYLYSVIREIDVLEETLLSTLNIPLYNKDHEDFVAGFNANMKNIFTDIPLVFTHIKNKRQLKVELKRGFDWNITVEKGNQLLRVLGLDPNKDFSIPHKLGGFTVIRRCQPPNREIFKNQEIQLVAREPILDDTYDIKLEEGDLLKQIELNLSEAKPDFRLKLNFRKAMDKS</sequence>
<organism evidence="1 2">
    <name type="scientific">Araneus ventricosus</name>
    <name type="common">Orbweaver spider</name>
    <name type="synonym">Epeira ventricosa</name>
    <dbReference type="NCBI Taxonomy" id="182803"/>
    <lineage>
        <taxon>Eukaryota</taxon>
        <taxon>Metazoa</taxon>
        <taxon>Ecdysozoa</taxon>
        <taxon>Arthropoda</taxon>
        <taxon>Chelicerata</taxon>
        <taxon>Arachnida</taxon>
        <taxon>Araneae</taxon>
        <taxon>Araneomorphae</taxon>
        <taxon>Entelegynae</taxon>
        <taxon>Araneoidea</taxon>
        <taxon>Araneidae</taxon>
        <taxon>Araneus</taxon>
    </lineage>
</organism>
<proteinExistence type="predicted"/>
<evidence type="ECO:0000313" key="1">
    <source>
        <dbReference type="EMBL" id="GBM56876.1"/>
    </source>
</evidence>
<gene>
    <name evidence="1" type="ORF">AVEN_227375_1</name>
</gene>
<dbReference type="EMBL" id="BGPR01001566">
    <property type="protein sequence ID" value="GBM56876.1"/>
    <property type="molecule type" value="Genomic_DNA"/>
</dbReference>
<dbReference type="Proteomes" id="UP000499080">
    <property type="component" value="Unassembled WGS sequence"/>
</dbReference>
<accession>A0A4Y2GVX2</accession>
<evidence type="ECO:0000313" key="2">
    <source>
        <dbReference type="Proteomes" id="UP000499080"/>
    </source>
</evidence>
<protein>
    <submittedName>
        <fullName evidence="1">Uncharacterized protein</fullName>
    </submittedName>
</protein>